<keyword evidence="2" id="KW-0812">Transmembrane</keyword>
<dbReference type="EMBL" id="ACJY01000047">
    <property type="protein sequence ID" value="EFE87212.1"/>
    <property type="molecule type" value="Genomic_DNA"/>
</dbReference>
<sequence>MWLTKAHTSQEAPASTSGSSSPCTIKNKLVATATEIMLKFLYNEKDINKINKKIRRNRMKKLLVGLLLVSSLLSFGAQKVPYEKLSFTNGYIYYNDEEYTGEFERKDAKTGIINMVASVKNGKLHGMTYSYDESGRLIEEITYKNGLREGSSKTYYKSGVVSAKLTYKNDKYEGVQKYYYENGKLQAEIPTREGIVDGVAKLYDKNGKFEREAFFMTGKKL</sequence>
<keyword evidence="2" id="KW-0472">Membrane</keyword>
<feature type="transmembrane region" description="Helical" evidence="2">
    <location>
        <begin position="62"/>
        <end position="80"/>
    </location>
</feature>
<gene>
    <name evidence="3" type="ORF">FUSPEROL_00836</name>
</gene>
<feature type="region of interest" description="Disordered" evidence="1">
    <location>
        <begin position="1"/>
        <end position="21"/>
    </location>
</feature>
<evidence type="ECO:0000256" key="2">
    <source>
        <dbReference type="SAM" id="Phobius"/>
    </source>
</evidence>
<evidence type="ECO:0000256" key="1">
    <source>
        <dbReference type="SAM" id="MobiDB-lite"/>
    </source>
</evidence>
<reference evidence="3 4" key="1">
    <citation type="submission" date="2010-02" db="EMBL/GenBank/DDBJ databases">
        <authorList>
            <person name="Weinstock G."/>
            <person name="Sodergren E."/>
            <person name="Clifton S."/>
            <person name="Fulton L."/>
            <person name="Fulton B."/>
            <person name="Courtney L."/>
            <person name="Fronick C."/>
            <person name="Harrison M."/>
            <person name="Strong C."/>
            <person name="Farmer C."/>
            <person name="Delahaunty K."/>
            <person name="Markovic C."/>
            <person name="Hall O."/>
            <person name="Minx P."/>
            <person name="Tomlinson C."/>
            <person name="Mitreva M."/>
            <person name="Nelson J."/>
            <person name="Hou S."/>
            <person name="Wollam A."/>
            <person name="Pepin K.H."/>
            <person name="Johnson M."/>
            <person name="Bhonagiri V."/>
            <person name="Zhang X."/>
            <person name="Suruliraj S."/>
            <person name="Warren W."/>
            <person name="Chinwalla A."/>
            <person name="Mardis E.R."/>
            <person name="Wilson R.K."/>
        </authorList>
    </citation>
    <scope>NUCLEOTIDE SEQUENCE [LARGE SCALE GENOMIC DNA]</scope>
    <source>
        <strain evidence="3 4">ATCC 33693</strain>
    </source>
</reference>
<keyword evidence="2" id="KW-1133">Transmembrane helix</keyword>
<dbReference type="SUPFAM" id="SSF82185">
    <property type="entry name" value="Histone H3 K4-specific methyltransferase SET7/9 N-terminal domain"/>
    <property type="match status" value="1"/>
</dbReference>
<name>D4CTW3_9FUSO</name>
<dbReference type="Proteomes" id="UP000003748">
    <property type="component" value="Unassembled WGS sequence"/>
</dbReference>
<dbReference type="InterPro" id="IPR011652">
    <property type="entry name" value="MORN_2"/>
</dbReference>
<proteinExistence type="predicted"/>
<protein>
    <submittedName>
        <fullName evidence="3">MORN repeat protein</fullName>
    </submittedName>
</protein>
<accession>D4CTW3</accession>
<evidence type="ECO:0000313" key="4">
    <source>
        <dbReference type="Proteomes" id="UP000003748"/>
    </source>
</evidence>
<dbReference type="eggNOG" id="COG2849">
    <property type="taxonomic scope" value="Bacteria"/>
</dbReference>
<organism evidence="3 4">
    <name type="scientific">Fusobacterium periodonticum ATCC 33693</name>
    <dbReference type="NCBI Taxonomy" id="546275"/>
    <lineage>
        <taxon>Bacteria</taxon>
        <taxon>Fusobacteriati</taxon>
        <taxon>Fusobacteriota</taxon>
        <taxon>Fusobacteriia</taxon>
        <taxon>Fusobacteriales</taxon>
        <taxon>Fusobacteriaceae</taxon>
        <taxon>Fusobacterium</taxon>
    </lineage>
</organism>
<dbReference type="HOGENOM" id="CLU_037602_4_1_0"/>
<evidence type="ECO:0000313" key="3">
    <source>
        <dbReference type="EMBL" id="EFE87212.1"/>
    </source>
</evidence>
<dbReference type="Gene3D" id="3.90.930.1">
    <property type="match status" value="1"/>
</dbReference>
<dbReference type="STRING" id="546275.FUSPEROL_00836"/>
<comment type="caution">
    <text evidence="3">The sequence shown here is derived from an EMBL/GenBank/DDBJ whole genome shotgun (WGS) entry which is preliminary data.</text>
</comment>
<dbReference type="AlphaFoldDB" id="D4CTW3"/>
<dbReference type="Pfam" id="PF07661">
    <property type="entry name" value="MORN_2"/>
    <property type="match status" value="3"/>
</dbReference>